<dbReference type="Proteomes" id="UP001500665">
    <property type="component" value="Unassembled WGS sequence"/>
</dbReference>
<feature type="compositionally biased region" description="Polar residues" evidence="5">
    <location>
        <begin position="124"/>
        <end position="134"/>
    </location>
</feature>
<proteinExistence type="predicted"/>
<keyword evidence="1" id="KW-0813">Transport</keyword>
<dbReference type="InterPro" id="IPR050107">
    <property type="entry name" value="ABC_carbohydrate_import_ATPase"/>
</dbReference>
<name>A0ABP4CAN9_9ACTN</name>
<evidence type="ECO:0000313" key="8">
    <source>
        <dbReference type="Proteomes" id="UP001500665"/>
    </source>
</evidence>
<feature type="domain" description="ABC transporter" evidence="6">
    <location>
        <begin position="21"/>
        <end position="118"/>
    </location>
</feature>
<protein>
    <recommendedName>
        <fullName evidence="6">ABC transporter domain-containing protein</fullName>
    </recommendedName>
</protein>
<gene>
    <name evidence="7" type="ORF">GCM10009550_56850</name>
</gene>
<evidence type="ECO:0000256" key="2">
    <source>
        <dbReference type="ARBA" id="ARBA00022737"/>
    </source>
</evidence>
<dbReference type="SUPFAM" id="SSF52540">
    <property type="entry name" value="P-loop containing nucleoside triphosphate hydrolases"/>
    <property type="match status" value="1"/>
</dbReference>
<keyword evidence="2" id="KW-0677">Repeat</keyword>
<feature type="compositionally biased region" description="Polar residues" evidence="5">
    <location>
        <begin position="141"/>
        <end position="152"/>
    </location>
</feature>
<dbReference type="PANTHER" id="PTHR43790:SF9">
    <property type="entry name" value="GALACTOFURANOSE TRANSPORTER ATP-BINDING PROTEIN YTFR"/>
    <property type="match status" value="1"/>
</dbReference>
<dbReference type="InterPro" id="IPR003439">
    <property type="entry name" value="ABC_transporter-like_ATP-bd"/>
</dbReference>
<evidence type="ECO:0000256" key="4">
    <source>
        <dbReference type="ARBA" id="ARBA00022840"/>
    </source>
</evidence>
<dbReference type="Pfam" id="PF00005">
    <property type="entry name" value="ABC_tran"/>
    <property type="match status" value="1"/>
</dbReference>
<organism evidence="7 8">
    <name type="scientific">Actinocorallia libanotica</name>
    <dbReference type="NCBI Taxonomy" id="46162"/>
    <lineage>
        <taxon>Bacteria</taxon>
        <taxon>Bacillati</taxon>
        <taxon>Actinomycetota</taxon>
        <taxon>Actinomycetes</taxon>
        <taxon>Streptosporangiales</taxon>
        <taxon>Thermomonosporaceae</taxon>
        <taxon>Actinocorallia</taxon>
    </lineage>
</organism>
<sequence>MTAGRLAISGVRKQYGGTVALDGFALDVAPGEVRGLIGENGSGKSTAMKVLSGEVAPDLGEVRAGGTPLPALDPASRLKAGVGVVMQDPHLCDDLTVAENLALGRLGRRGLVRWRKVREDATCPRTTSTWSRSPGSWRGTAVSSGSTRPRPR</sequence>
<reference evidence="8" key="1">
    <citation type="journal article" date="2019" name="Int. J. Syst. Evol. Microbiol.">
        <title>The Global Catalogue of Microorganisms (GCM) 10K type strain sequencing project: providing services to taxonomists for standard genome sequencing and annotation.</title>
        <authorList>
            <consortium name="The Broad Institute Genomics Platform"/>
            <consortium name="The Broad Institute Genome Sequencing Center for Infectious Disease"/>
            <person name="Wu L."/>
            <person name="Ma J."/>
        </authorList>
    </citation>
    <scope>NUCLEOTIDE SEQUENCE [LARGE SCALE GENOMIC DNA]</scope>
    <source>
        <strain evidence="8">JCM 10696</strain>
    </source>
</reference>
<evidence type="ECO:0000256" key="1">
    <source>
        <dbReference type="ARBA" id="ARBA00022448"/>
    </source>
</evidence>
<evidence type="ECO:0000256" key="3">
    <source>
        <dbReference type="ARBA" id="ARBA00022741"/>
    </source>
</evidence>
<evidence type="ECO:0000256" key="5">
    <source>
        <dbReference type="SAM" id="MobiDB-lite"/>
    </source>
</evidence>
<keyword evidence="3" id="KW-0547">Nucleotide-binding</keyword>
<dbReference type="PANTHER" id="PTHR43790">
    <property type="entry name" value="CARBOHYDRATE TRANSPORT ATP-BINDING PROTEIN MG119-RELATED"/>
    <property type="match status" value="1"/>
</dbReference>
<keyword evidence="4" id="KW-0067">ATP-binding</keyword>
<keyword evidence="8" id="KW-1185">Reference proteome</keyword>
<dbReference type="InterPro" id="IPR027417">
    <property type="entry name" value="P-loop_NTPase"/>
</dbReference>
<evidence type="ECO:0000259" key="6">
    <source>
        <dbReference type="Pfam" id="PF00005"/>
    </source>
</evidence>
<dbReference type="RefSeq" id="WP_344244070.1">
    <property type="nucleotide sequence ID" value="NZ_BAAAHH010000028.1"/>
</dbReference>
<accession>A0ABP4CAN9</accession>
<dbReference type="EMBL" id="BAAAHH010000028">
    <property type="protein sequence ID" value="GAA0962593.1"/>
    <property type="molecule type" value="Genomic_DNA"/>
</dbReference>
<comment type="caution">
    <text evidence="7">The sequence shown here is derived from an EMBL/GenBank/DDBJ whole genome shotgun (WGS) entry which is preliminary data.</text>
</comment>
<dbReference type="Gene3D" id="3.40.50.300">
    <property type="entry name" value="P-loop containing nucleotide triphosphate hydrolases"/>
    <property type="match status" value="1"/>
</dbReference>
<feature type="region of interest" description="Disordered" evidence="5">
    <location>
        <begin position="122"/>
        <end position="152"/>
    </location>
</feature>
<evidence type="ECO:0000313" key="7">
    <source>
        <dbReference type="EMBL" id="GAA0962593.1"/>
    </source>
</evidence>